<sequence length="583" mass="58457">MTTLVLCDGSDGSLRSIEVACVGNGLPTPATPTSASHTASLVLAHVWDTPAARAGAAAANSLTSNPGADAHASRRSTGNGAALLAAASGRAAGVASSAAVGGGHGGAVMSCAEVLTTTLKFVHTNKYLKHRLHYVVETACASAAPVVDTASHGAPPEAAAAPTMSAGPSAAAKAGPAQKRQSSSSGPGAGAPRRRSDARLPPAQKESGAAAAAAPTAPAAVDASAGGAAPVSASEKRAVAIVTYVAARAAHHRVTAILLGVGQRQEGKVCTVGAVAQRVLRELRHVYPLYYVKKDGVKWRPGLATAAAAVPLVAATAAAAAAVTPVAAPATPPVVAPLRYTIVVPVPASTRWGPAAEVQTEHDDEEADAHTTSSTGASPPLPKHVQAAVAAAVQYVLTHCPRSHSTTPAEQVSFAVVATSSSQDGDGAVDTERVSDVATGADVVGDAGERRGCARVSPLELYRRHLLSLPLFHVDAAEAEGGAAPPPHEDTPDAVTKDVEGAVDSATASRASLSPVVVCTLKASKKHPLLSLDRTPEVALQQIVKQLGAVKPEVLVIPASLVPEPLQLALLSASNPHCIVLPV</sequence>
<evidence type="ECO:0000313" key="3">
    <source>
        <dbReference type="Proteomes" id="UP001430356"/>
    </source>
</evidence>
<evidence type="ECO:0000256" key="1">
    <source>
        <dbReference type="SAM" id="MobiDB-lite"/>
    </source>
</evidence>
<accession>A0AAW0F5H4</accession>
<name>A0AAW0F5H4_9TRYP</name>
<proteinExistence type="predicted"/>
<organism evidence="2 3">
    <name type="scientific">Novymonas esmeraldas</name>
    <dbReference type="NCBI Taxonomy" id="1808958"/>
    <lineage>
        <taxon>Eukaryota</taxon>
        <taxon>Discoba</taxon>
        <taxon>Euglenozoa</taxon>
        <taxon>Kinetoplastea</taxon>
        <taxon>Metakinetoplastina</taxon>
        <taxon>Trypanosomatida</taxon>
        <taxon>Trypanosomatidae</taxon>
        <taxon>Novymonas</taxon>
    </lineage>
</organism>
<dbReference type="AlphaFoldDB" id="A0AAW0F5H4"/>
<feature type="region of interest" description="Disordered" evidence="1">
    <location>
        <begin position="354"/>
        <end position="381"/>
    </location>
</feature>
<dbReference type="EMBL" id="JAECZO010000007">
    <property type="protein sequence ID" value="KAK7200681.1"/>
    <property type="molecule type" value="Genomic_DNA"/>
</dbReference>
<dbReference type="Proteomes" id="UP001430356">
    <property type="component" value="Unassembled WGS sequence"/>
</dbReference>
<evidence type="ECO:0000313" key="2">
    <source>
        <dbReference type="EMBL" id="KAK7200681.1"/>
    </source>
</evidence>
<evidence type="ECO:0008006" key="4">
    <source>
        <dbReference type="Google" id="ProtNLM"/>
    </source>
</evidence>
<protein>
    <recommendedName>
        <fullName evidence="4">UspA domain-containing protein</fullName>
    </recommendedName>
</protein>
<gene>
    <name evidence="2" type="ORF">NESM_000125200</name>
</gene>
<feature type="region of interest" description="Disordered" evidence="1">
    <location>
        <begin position="148"/>
        <end position="214"/>
    </location>
</feature>
<feature type="compositionally biased region" description="Low complexity" evidence="1">
    <location>
        <begin position="150"/>
        <end position="186"/>
    </location>
</feature>
<comment type="caution">
    <text evidence="2">The sequence shown here is derived from an EMBL/GenBank/DDBJ whole genome shotgun (WGS) entry which is preliminary data.</text>
</comment>
<reference evidence="2 3" key="1">
    <citation type="journal article" date="2021" name="MBio">
        <title>A New Model Trypanosomatid, Novymonas esmeraldas: Genomic Perception of Its 'Candidatus Pandoraea novymonadis' Endosymbiont.</title>
        <authorList>
            <person name="Zakharova A."/>
            <person name="Saura A."/>
            <person name="Butenko A."/>
            <person name="Podesvova L."/>
            <person name="Warmusova S."/>
            <person name="Kostygov A.Y."/>
            <person name="Nenarokova A."/>
            <person name="Lukes J."/>
            <person name="Opperdoes F.R."/>
            <person name="Yurchenko V."/>
        </authorList>
    </citation>
    <scope>NUCLEOTIDE SEQUENCE [LARGE SCALE GENOMIC DNA]</scope>
    <source>
        <strain evidence="2 3">E262AT.01</strain>
    </source>
</reference>
<keyword evidence="3" id="KW-1185">Reference proteome</keyword>